<keyword evidence="3" id="KW-0285">Flavoprotein</keyword>
<dbReference type="PANTHER" id="PTHR42973">
    <property type="entry name" value="BINDING OXIDOREDUCTASE, PUTATIVE (AFU_ORTHOLOGUE AFUA_1G17690)-RELATED"/>
    <property type="match status" value="1"/>
</dbReference>
<dbReference type="Pfam" id="PF01565">
    <property type="entry name" value="FAD_binding_4"/>
    <property type="match status" value="1"/>
</dbReference>
<dbReference type="InterPro" id="IPR012951">
    <property type="entry name" value="BBE"/>
</dbReference>
<dbReference type="Pfam" id="PF08031">
    <property type="entry name" value="BBE"/>
    <property type="match status" value="1"/>
</dbReference>
<comment type="similarity">
    <text evidence="2">Belongs to the oxygen-dependent FAD-linked oxidoreductase family.</text>
</comment>
<dbReference type="Gene3D" id="3.30.43.10">
    <property type="entry name" value="Uridine Diphospho-n-acetylenolpyruvylglucosamine Reductase, domain 2"/>
    <property type="match status" value="1"/>
</dbReference>
<dbReference type="PANTHER" id="PTHR42973:SF39">
    <property type="entry name" value="FAD-BINDING PCMH-TYPE DOMAIN-CONTAINING PROTEIN"/>
    <property type="match status" value="1"/>
</dbReference>
<comment type="caution">
    <text evidence="8">The sequence shown here is derived from an EMBL/GenBank/DDBJ whole genome shotgun (WGS) entry which is preliminary data.</text>
</comment>
<gene>
    <name evidence="8" type="ORF">ALEPTO_LOCUS5632</name>
</gene>
<dbReference type="Proteomes" id="UP000789508">
    <property type="component" value="Unassembled WGS sequence"/>
</dbReference>
<feature type="compositionally biased region" description="Polar residues" evidence="6">
    <location>
        <begin position="16"/>
        <end position="28"/>
    </location>
</feature>
<feature type="domain" description="FAD-binding PCMH-type" evidence="7">
    <location>
        <begin position="478"/>
        <end position="649"/>
    </location>
</feature>
<dbReference type="InterPro" id="IPR016166">
    <property type="entry name" value="FAD-bd_PCMH"/>
</dbReference>
<accession>A0A9N9AZH4</accession>
<comment type="cofactor">
    <cofactor evidence="1">
        <name>FAD</name>
        <dbReference type="ChEBI" id="CHEBI:57692"/>
    </cofactor>
</comment>
<evidence type="ECO:0000259" key="7">
    <source>
        <dbReference type="PROSITE" id="PS51387"/>
    </source>
</evidence>
<sequence length="933" mass="104037">MGGTSRAVPYKDSDETNTSIHENINNPESNDKIKSASQIASSDVDEKYLTYLPHGHFQSQRIALENALILAWMLKRTLIIPPILFGVAPQYRPAPMLMNQLKQYNIKKNVADCVKFKNEKQRAKCLDRVNAYTLYPWDKLMDMNFIKDHVRIINRPDFVLKNLKRQLNIKHEKDIYFLEDTSQYDYRIYDTPESAIGLDGYETRLLTSTLEKNNAKLLHLNSLSGKKRLVLEEGKNLEFARQFYRGFIINAPEIVMASDRIGMQLGGVGSYIGLHVKVGEKEYFKSLSGKTGKNITKLVNEEAKQFKPNYKSTSTRKKCRSTFSKSSKTVVYLAMDGEKTREQLAPLFLNFPCTFTLLNFETYVTELKNLTNMAENSLDQPIVPFLCMPNGYMTLPLQFDYNNYGLCCYQPHGTGQFVDTYDVSGLQVCNNDIVAVKPSFNPETYRKVEDCLSSTGAKVIFPSDASYEEVRLGERIRVQYFPDAVAFPTNSTQVQALVLCANAFQRKPVPRNGGHSYESFSSSNNSVVIDVSNMVDVSIDEVAKKAIVGAGIRLGPLYLQLGQKNFTFISGTCPTVGLTGIIAAGGFGPQSRNYGVSGDLAFSAQVVTADGSLLIANASQNSDLFWALRGGGGGSYGIVTQWTLNLIPAWQQNTVFQITYPIKSAEQGLKVWSSWAPDSPENLTTVFVMSKNDGLTITGHYLGTSDQVKTILNASGLLNLGEKPSDEEYKETNILGVRVYFAEEDNLSKYSVLNIGTSPFTSNYSHSVATVGILSDYPPGPKQQRELEKTKSMYFNESFTLEQINVIVDLVTSCPGDAYAEFEAYGGIFSKQPSNLTAYVHRSNTRLGVQVSVSLTGDTKKDKQLLDWIKSWDTKVRPFSDGSSYQGYVDADLTNPQEAYFGSNLPRLQIIKAKYDPNNTFSNPQSANHGLHV</sequence>
<proteinExistence type="inferred from homology"/>
<evidence type="ECO:0000256" key="1">
    <source>
        <dbReference type="ARBA" id="ARBA00001974"/>
    </source>
</evidence>
<evidence type="ECO:0000256" key="6">
    <source>
        <dbReference type="SAM" id="MobiDB-lite"/>
    </source>
</evidence>
<keyword evidence="4" id="KW-0274">FAD</keyword>
<dbReference type="InterPro" id="IPR006094">
    <property type="entry name" value="Oxid_FAD_bind_N"/>
</dbReference>
<dbReference type="OrthoDB" id="415825at2759"/>
<reference evidence="8" key="1">
    <citation type="submission" date="2021-06" db="EMBL/GenBank/DDBJ databases">
        <authorList>
            <person name="Kallberg Y."/>
            <person name="Tangrot J."/>
            <person name="Rosling A."/>
        </authorList>
    </citation>
    <scope>NUCLEOTIDE SEQUENCE</scope>
    <source>
        <strain evidence="8">FL130A</strain>
    </source>
</reference>
<dbReference type="GO" id="GO:0016491">
    <property type="term" value="F:oxidoreductase activity"/>
    <property type="evidence" value="ECO:0007669"/>
    <property type="project" value="UniProtKB-KW"/>
</dbReference>
<name>A0A9N9AZH4_9GLOM</name>
<evidence type="ECO:0000256" key="4">
    <source>
        <dbReference type="ARBA" id="ARBA00022827"/>
    </source>
</evidence>
<dbReference type="InterPro" id="IPR016167">
    <property type="entry name" value="FAD-bd_PCMH_sub1"/>
</dbReference>
<dbReference type="SUPFAM" id="SSF56176">
    <property type="entry name" value="FAD-binding/transporter-associated domain-like"/>
    <property type="match status" value="1"/>
</dbReference>
<keyword evidence="5" id="KW-0560">Oxidoreductase</keyword>
<protein>
    <submittedName>
        <fullName evidence="8">463_t:CDS:1</fullName>
    </submittedName>
</protein>
<dbReference type="InterPro" id="IPR036318">
    <property type="entry name" value="FAD-bd_PCMH-like_sf"/>
</dbReference>
<evidence type="ECO:0000256" key="5">
    <source>
        <dbReference type="ARBA" id="ARBA00023002"/>
    </source>
</evidence>
<dbReference type="InterPro" id="IPR016169">
    <property type="entry name" value="FAD-bd_PCMH_sub2"/>
</dbReference>
<evidence type="ECO:0000313" key="8">
    <source>
        <dbReference type="EMBL" id="CAG8545765.1"/>
    </source>
</evidence>
<keyword evidence="9" id="KW-1185">Reference proteome</keyword>
<evidence type="ECO:0000256" key="2">
    <source>
        <dbReference type="ARBA" id="ARBA00005466"/>
    </source>
</evidence>
<dbReference type="Gene3D" id="3.30.465.10">
    <property type="match status" value="1"/>
</dbReference>
<dbReference type="AlphaFoldDB" id="A0A9N9AZH4"/>
<dbReference type="PROSITE" id="PS51387">
    <property type="entry name" value="FAD_PCMH"/>
    <property type="match status" value="1"/>
</dbReference>
<dbReference type="EMBL" id="CAJVPS010001638">
    <property type="protein sequence ID" value="CAG8545765.1"/>
    <property type="molecule type" value="Genomic_DNA"/>
</dbReference>
<dbReference type="GO" id="GO:0071949">
    <property type="term" value="F:FAD binding"/>
    <property type="evidence" value="ECO:0007669"/>
    <property type="project" value="InterPro"/>
</dbReference>
<evidence type="ECO:0000256" key="3">
    <source>
        <dbReference type="ARBA" id="ARBA00022630"/>
    </source>
</evidence>
<organism evidence="8 9">
    <name type="scientific">Ambispora leptoticha</name>
    <dbReference type="NCBI Taxonomy" id="144679"/>
    <lineage>
        <taxon>Eukaryota</taxon>
        <taxon>Fungi</taxon>
        <taxon>Fungi incertae sedis</taxon>
        <taxon>Mucoromycota</taxon>
        <taxon>Glomeromycotina</taxon>
        <taxon>Glomeromycetes</taxon>
        <taxon>Archaeosporales</taxon>
        <taxon>Ambisporaceae</taxon>
        <taxon>Ambispora</taxon>
    </lineage>
</organism>
<dbReference type="InterPro" id="IPR050416">
    <property type="entry name" value="FAD-linked_Oxidoreductase"/>
</dbReference>
<dbReference type="Gene3D" id="3.40.462.20">
    <property type="match status" value="1"/>
</dbReference>
<evidence type="ECO:0000313" key="9">
    <source>
        <dbReference type="Proteomes" id="UP000789508"/>
    </source>
</evidence>
<feature type="region of interest" description="Disordered" evidence="6">
    <location>
        <begin position="1"/>
        <end position="33"/>
    </location>
</feature>